<dbReference type="STRING" id="247633.GP2143_06903"/>
<sequence>MLSINGIKCRLFVGVLLTILASSSVFAEEGAWYPSKYGAADTIGALNNLSAEGVLNAAKLVTQGKIYELGGVTGGDTPAYGHRNFNLIMYPHGDEVSPPLGKSQGTSHDDYLATWLGIGTQIDGFAHFGIGHRYYNGATAADVFAPSGAKKYGTHEIPAIVTRGVLLDMLTYLGGTEMLPAGTAFDEAQIRGAAKAQGVSIGSGDVVILHTGWQAMATKDPAAFLAGEPGLDIGGAEYLASLGVVAVGADTWALDAIPNPDPEQMFPSHGILLAKHGVHILENIQTNELIADGVSEFLFVLGIPKFEGAVQMVINPIAIR</sequence>
<dbReference type="OrthoDB" id="7067800at2"/>
<feature type="signal peptide" evidence="1">
    <location>
        <begin position="1"/>
        <end position="27"/>
    </location>
</feature>
<proteinExistence type="predicted"/>
<dbReference type="GO" id="GO:0004061">
    <property type="term" value="F:arylformamidase activity"/>
    <property type="evidence" value="ECO:0007669"/>
    <property type="project" value="InterPro"/>
</dbReference>
<dbReference type="SUPFAM" id="SSF102198">
    <property type="entry name" value="Putative cyclase"/>
    <property type="match status" value="1"/>
</dbReference>
<evidence type="ECO:0000313" key="3">
    <source>
        <dbReference type="Proteomes" id="UP000004931"/>
    </source>
</evidence>
<evidence type="ECO:0000256" key="1">
    <source>
        <dbReference type="SAM" id="SignalP"/>
    </source>
</evidence>
<dbReference type="Gene3D" id="3.50.30.50">
    <property type="entry name" value="Putative cyclase"/>
    <property type="match status" value="1"/>
</dbReference>
<dbReference type="PANTHER" id="PTHR34861:SF10">
    <property type="entry name" value="CYCLASE"/>
    <property type="match status" value="1"/>
</dbReference>
<dbReference type="Pfam" id="PF04199">
    <property type="entry name" value="Cyclase"/>
    <property type="match status" value="1"/>
</dbReference>
<dbReference type="AlphaFoldDB" id="A0YH87"/>
<keyword evidence="3" id="KW-1185">Reference proteome</keyword>
<feature type="chain" id="PRO_5002630751" evidence="1">
    <location>
        <begin position="28"/>
        <end position="320"/>
    </location>
</feature>
<dbReference type="Proteomes" id="UP000004931">
    <property type="component" value="Unassembled WGS sequence"/>
</dbReference>
<dbReference type="eggNOG" id="COG1878">
    <property type="taxonomic scope" value="Bacteria"/>
</dbReference>
<gene>
    <name evidence="2" type="ORF">GP2143_06903</name>
</gene>
<protein>
    <submittedName>
        <fullName evidence="2">Putative cyclase</fullName>
    </submittedName>
</protein>
<dbReference type="PANTHER" id="PTHR34861">
    <property type="match status" value="1"/>
</dbReference>
<dbReference type="EMBL" id="AAVT01000015">
    <property type="protein sequence ID" value="EAW29756.1"/>
    <property type="molecule type" value="Genomic_DNA"/>
</dbReference>
<dbReference type="InterPro" id="IPR007325">
    <property type="entry name" value="KFase/CYL"/>
</dbReference>
<comment type="caution">
    <text evidence="2">The sequence shown here is derived from an EMBL/GenBank/DDBJ whole genome shotgun (WGS) entry which is preliminary data.</text>
</comment>
<reference evidence="2 3" key="1">
    <citation type="journal article" date="2010" name="J. Bacteriol.">
        <title>Genome sequence of the oligotrophic marine Gammaproteobacterium HTCC2143, isolated from the Oregon Coast.</title>
        <authorList>
            <person name="Oh H.M."/>
            <person name="Kang I."/>
            <person name="Ferriera S."/>
            <person name="Giovannoni S.J."/>
            <person name="Cho J.C."/>
        </authorList>
    </citation>
    <scope>NUCLEOTIDE SEQUENCE [LARGE SCALE GENOMIC DNA]</scope>
    <source>
        <strain evidence="2 3">HTCC2143</strain>
    </source>
</reference>
<evidence type="ECO:0000313" key="2">
    <source>
        <dbReference type="EMBL" id="EAW29756.1"/>
    </source>
</evidence>
<dbReference type="GO" id="GO:0019441">
    <property type="term" value="P:L-tryptophan catabolic process to kynurenine"/>
    <property type="evidence" value="ECO:0007669"/>
    <property type="project" value="InterPro"/>
</dbReference>
<keyword evidence="1" id="KW-0732">Signal</keyword>
<dbReference type="InterPro" id="IPR037175">
    <property type="entry name" value="KFase_sf"/>
</dbReference>
<name>A0YH87_9GAMM</name>
<organism evidence="2 3">
    <name type="scientific">marine gamma proteobacterium HTCC2143</name>
    <dbReference type="NCBI Taxonomy" id="247633"/>
    <lineage>
        <taxon>Bacteria</taxon>
        <taxon>Pseudomonadati</taxon>
        <taxon>Pseudomonadota</taxon>
        <taxon>Gammaproteobacteria</taxon>
        <taxon>Cellvibrionales</taxon>
        <taxon>Spongiibacteraceae</taxon>
        <taxon>BD1-7 clade</taxon>
    </lineage>
</organism>
<accession>A0YH87</accession>